<dbReference type="Gene3D" id="3.30.2320.10">
    <property type="entry name" value="hypothetical protein PF0899 domain"/>
    <property type="match status" value="1"/>
</dbReference>
<proteinExistence type="inferred from homology"/>
<reference evidence="4 5" key="1">
    <citation type="submission" date="2019-03" db="EMBL/GenBank/DDBJ databases">
        <title>Genomic Encyclopedia of Type Strains, Phase IV (KMG-IV): sequencing the most valuable type-strain genomes for metagenomic binning, comparative biology and taxonomic classification.</title>
        <authorList>
            <person name="Goeker M."/>
        </authorList>
    </citation>
    <scope>NUCLEOTIDE SEQUENCE [LARGE SCALE GENOMIC DNA]</scope>
    <source>
        <strain evidence="4 5">DSM 25964</strain>
    </source>
</reference>
<dbReference type="EMBL" id="SORI01000032">
    <property type="protein sequence ID" value="TDY53158.1"/>
    <property type="molecule type" value="Genomic_DNA"/>
</dbReference>
<keyword evidence="3" id="KW-1284">Encapsulin nanocompartment</keyword>
<comment type="similarity">
    <text evidence="2">Belongs to the encapsulin family. Family 1 subfamily.</text>
</comment>
<gene>
    <name evidence="4" type="ORF">C8D99_1326</name>
</gene>
<keyword evidence="5" id="KW-1185">Reference proteome</keyword>
<evidence type="ECO:0000313" key="5">
    <source>
        <dbReference type="Proteomes" id="UP000295066"/>
    </source>
</evidence>
<dbReference type="PANTHER" id="PTHR37165:SF1">
    <property type="entry name" value="TYPE 1 ENCAPSULIN SHELL PROTEIN"/>
    <property type="match status" value="1"/>
</dbReference>
<dbReference type="PANTHER" id="PTHR37165">
    <property type="entry name" value="PEPTIDASE U56 FAMILY"/>
    <property type="match status" value="1"/>
</dbReference>
<evidence type="ECO:0000256" key="3">
    <source>
        <dbReference type="ARBA" id="ARBA00033787"/>
    </source>
</evidence>
<dbReference type="OrthoDB" id="2922at2"/>
<dbReference type="PIRSF" id="PIRSF019254">
    <property type="entry name" value="CFP29"/>
    <property type="match status" value="1"/>
</dbReference>
<sequence>MDILRRAASLITPEAWAELDRQAKKVLTANLSARKFVDVEGPKGWSYSAHPTGRLDVAQKQPKDGVQIGVNRVLPLVEARHTFDMDIWELDNISRGAKDPDLSTLEKAAKEIALFEEKAVYKGLASAGIEGLAAAAKGRSVKLGGDDAEKIVDALSAAIYRLHEDAVEGPYALAASPKLWKAIYGAASCYPISKHVGNLVDKVILSTQDESYVVSLRGGDFELVLGQDLSLGFEERNGGKVRLFFTESFTFRVITPEAVVALS</sequence>
<protein>
    <submittedName>
        <fullName evidence="4">Putative linocin/CFP29 family protein</fullName>
    </submittedName>
</protein>
<name>A0A4R8LY29_9BACT</name>
<dbReference type="RefSeq" id="WP_133959166.1">
    <property type="nucleotide sequence ID" value="NZ_SORI01000032.1"/>
</dbReference>
<dbReference type="Proteomes" id="UP000295066">
    <property type="component" value="Unassembled WGS sequence"/>
</dbReference>
<comment type="caution">
    <text evidence="4">The sequence shown here is derived from an EMBL/GenBank/DDBJ whole genome shotgun (WGS) entry which is preliminary data.</text>
</comment>
<dbReference type="InterPro" id="IPR051429">
    <property type="entry name" value="Encapsulin_nc"/>
</dbReference>
<accession>A0A4R8LY29</accession>
<evidence type="ECO:0000256" key="1">
    <source>
        <dbReference type="ARBA" id="ARBA00033738"/>
    </source>
</evidence>
<comment type="subcellular location">
    <subcellularLocation>
        <location evidence="1">Encapsulin nanocompartment</location>
    </subcellularLocation>
</comment>
<evidence type="ECO:0000256" key="2">
    <source>
        <dbReference type="ARBA" id="ARBA00033743"/>
    </source>
</evidence>
<dbReference type="Pfam" id="PF04454">
    <property type="entry name" value="Linocin_M18"/>
    <property type="match status" value="1"/>
</dbReference>
<dbReference type="NCBIfam" id="NF041155">
    <property type="entry name" value="encap_f1"/>
    <property type="match status" value="1"/>
</dbReference>
<dbReference type="GO" id="GO:0140737">
    <property type="term" value="C:encapsulin nanocompartment"/>
    <property type="evidence" value="ECO:0007669"/>
    <property type="project" value="UniProtKB-SubCell"/>
</dbReference>
<organism evidence="4 5">
    <name type="scientific">Aminivibrio pyruvatiphilus</name>
    <dbReference type="NCBI Taxonomy" id="1005740"/>
    <lineage>
        <taxon>Bacteria</taxon>
        <taxon>Thermotogati</taxon>
        <taxon>Synergistota</taxon>
        <taxon>Synergistia</taxon>
        <taxon>Synergistales</taxon>
        <taxon>Aminobacteriaceae</taxon>
        <taxon>Aminivibrio</taxon>
    </lineage>
</organism>
<dbReference type="Gene3D" id="3.30.2400.30">
    <property type="match status" value="1"/>
</dbReference>
<dbReference type="AlphaFoldDB" id="A0A4R8LY29"/>
<dbReference type="InterPro" id="IPR007544">
    <property type="entry name" value="ENCAP"/>
</dbReference>
<evidence type="ECO:0000313" key="4">
    <source>
        <dbReference type="EMBL" id="TDY53158.1"/>
    </source>
</evidence>